<dbReference type="Proteomes" id="UP000662747">
    <property type="component" value="Chromosome"/>
</dbReference>
<evidence type="ECO:0008006" key="3">
    <source>
        <dbReference type="Google" id="ProtNLM"/>
    </source>
</evidence>
<keyword evidence="2" id="KW-1185">Reference proteome</keyword>
<evidence type="ECO:0000313" key="2">
    <source>
        <dbReference type="Proteomes" id="UP000662747"/>
    </source>
</evidence>
<gene>
    <name evidence="1" type="ORF">JY651_42210</name>
</gene>
<evidence type="ECO:0000313" key="1">
    <source>
        <dbReference type="EMBL" id="QSQ21707.1"/>
    </source>
</evidence>
<sequence length="120" mass="12657">MNAKKLARGLGWFSIGLGLTELIAPRALARFLGLSEERTGLLRFFGLREIAAGVGILMSPARPTPWVWARVGGDVLDIVGLGRALKNNPKKGSVGFTLSNVLAATAVDAVCARRLSSNLG</sequence>
<name>A0ABX7NS39_9BACT</name>
<protein>
    <recommendedName>
        <fullName evidence="3">Cyclase/dehydrase</fullName>
    </recommendedName>
</protein>
<dbReference type="EMBL" id="CP071090">
    <property type="protein sequence ID" value="QSQ21707.1"/>
    <property type="molecule type" value="Genomic_DNA"/>
</dbReference>
<reference evidence="1 2" key="1">
    <citation type="submission" date="2021-02" db="EMBL/GenBank/DDBJ databases">
        <title>De Novo genome assembly of isolated myxobacteria.</title>
        <authorList>
            <person name="Stevens D.C."/>
        </authorList>
    </citation>
    <scope>NUCLEOTIDE SEQUENCE [LARGE SCALE GENOMIC DNA]</scope>
    <source>
        <strain evidence="2">SCPEA02</strain>
    </source>
</reference>
<accession>A0ABX7NS39</accession>
<proteinExistence type="predicted"/>
<organism evidence="1 2">
    <name type="scientific">Pyxidicoccus parkwayensis</name>
    <dbReference type="NCBI Taxonomy" id="2813578"/>
    <lineage>
        <taxon>Bacteria</taxon>
        <taxon>Pseudomonadati</taxon>
        <taxon>Myxococcota</taxon>
        <taxon>Myxococcia</taxon>
        <taxon>Myxococcales</taxon>
        <taxon>Cystobacterineae</taxon>
        <taxon>Myxococcaceae</taxon>
        <taxon>Pyxidicoccus</taxon>
    </lineage>
</organism>
<dbReference type="RefSeq" id="WP_206723284.1">
    <property type="nucleotide sequence ID" value="NZ_CP071090.1"/>
</dbReference>